<proteinExistence type="predicted"/>
<reference evidence="2 3" key="1">
    <citation type="submission" date="2018-08" db="EMBL/GenBank/DDBJ databases">
        <title>Complete genome sequence of five Acinetobacter baumannii phages from Abidjan, Cote d'Ivoire.</title>
        <authorList>
            <person name="Essoh C."/>
            <person name="Vernadet J.-P."/>
            <person name="Vergnaud G."/>
            <person name="Resch G."/>
            <person name="Pourcel C."/>
        </authorList>
    </citation>
    <scope>NUCLEOTIDE SEQUENCE [LARGE SCALE GENOMIC DNA]</scope>
</reference>
<evidence type="ECO:0000313" key="2">
    <source>
        <dbReference type="EMBL" id="AYD85645.1"/>
    </source>
</evidence>
<dbReference type="EMBL" id="MH800198">
    <property type="protein sequence ID" value="AYD85645.1"/>
    <property type="molecule type" value="Genomic_DNA"/>
</dbReference>
<keyword evidence="3" id="KW-1185">Reference proteome</keyword>
<evidence type="ECO:0000256" key="1">
    <source>
        <dbReference type="SAM" id="MobiDB-lite"/>
    </source>
</evidence>
<protein>
    <submittedName>
        <fullName evidence="2">Uncharacterized protein</fullName>
    </submittedName>
</protein>
<sequence length="81" mass="9533">MYIHGRSLAYVIVDECLHEVESVDAALKILAEKVEKRRKFSIDETASLFPKFAMEVNKRPPEPNDWRRKSKRGFNGYQRHV</sequence>
<evidence type="ECO:0000313" key="3">
    <source>
        <dbReference type="Proteomes" id="UP000267500"/>
    </source>
</evidence>
<organism evidence="2 3">
    <name type="scientific">Acinetobacter phage vB_AbaM_B09_Aci01-1</name>
    <dbReference type="NCBI Taxonomy" id="2315466"/>
    <lineage>
        <taxon>Viruses</taxon>
        <taxon>Duplodnaviria</taxon>
        <taxon>Heunggongvirae</taxon>
        <taxon>Uroviricota</taxon>
        <taxon>Caudoviricetes</taxon>
        <taxon>Saclayvirus</taxon>
        <taxon>Saclayvirus Aci011</taxon>
    </lineage>
</organism>
<feature type="region of interest" description="Disordered" evidence="1">
    <location>
        <begin position="59"/>
        <end position="81"/>
    </location>
</feature>
<dbReference type="Proteomes" id="UP000267500">
    <property type="component" value="Segment"/>
</dbReference>
<gene>
    <name evidence="2" type="ORF">Aci011_089</name>
</gene>
<name>A0A386KJ25_9CAUD</name>
<accession>A0A386KJ25</accession>